<name>A0A914MN81_MELIC</name>
<protein>
    <submittedName>
        <fullName evidence="2">Uncharacterized protein</fullName>
    </submittedName>
</protein>
<organism evidence="1 2">
    <name type="scientific">Meloidogyne incognita</name>
    <name type="common">Southern root-knot nematode worm</name>
    <name type="synonym">Oxyuris incognita</name>
    <dbReference type="NCBI Taxonomy" id="6306"/>
    <lineage>
        <taxon>Eukaryota</taxon>
        <taxon>Metazoa</taxon>
        <taxon>Ecdysozoa</taxon>
        <taxon>Nematoda</taxon>
        <taxon>Chromadorea</taxon>
        <taxon>Rhabditida</taxon>
        <taxon>Tylenchina</taxon>
        <taxon>Tylenchomorpha</taxon>
        <taxon>Tylenchoidea</taxon>
        <taxon>Meloidogynidae</taxon>
        <taxon>Meloidogyninae</taxon>
        <taxon>Meloidogyne</taxon>
        <taxon>Meloidogyne incognita group</taxon>
    </lineage>
</organism>
<accession>A0A914MN81</accession>
<sequence length="96" mass="11040">MLLLNNGHKENSIFNECLEFLRNVNFKPSNCSSIGNNLIRKCSNTSTSKNIPDMNESVISSSNNILHIIWMKFQLCYIIFSICKYSKRLYSISSPK</sequence>
<dbReference type="Proteomes" id="UP000887563">
    <property type="component" value="Unplaced"/>
</dbReference>
<dbReference type="WBParaSite" id="Minc3s02061g28041">
    <property type="protein sequence ID" value="Minc3s02061g28041"/>
    <property type="gene ID" value="Minc3s02061g28041"/>
</dbReference>
<reference evidence="2" key="1">
    <citation type="submission" date="2022-11" db="UniProtKB">
        <authorList>
            <consortium name="WormBaseParasite"/>
        </authorList>
    </citation>
    <scope>IDENTIFICATION</scope>
</reference>
<dbReference type="AlphaFoldDB" id="A0A914MN81"/>
<keyword evidence="1" id="KW-1185">Reference proteome</keyword>
<evidence type="ECO:0000313" key="1">
    <source>
        <dbReference type="Proteomes" id="UP000887563"/>
    </source>
</evidence>
<evidence type="ECO:0000313" key="2">
    <source>
        <dbReference type="WBParaSite" id="Minc3s02061g28041"/>
    </source>
</evidence>
<proteinExistence type="predicted"/>